<sequence>MDKHKEMAVSQNLVSLEITETQLATAMAAVLQIESALPGLISLEPGEHLAYMGPKSEAFGRGTIRVLAQNPHIVPPSLDVAGAQADLAAYDQLLPIRDALARLQSRLDDTIAALGSDVLATALEGYGQLKLSGAAHGLDELRKELGSRFARSRRTAAAPAPAESA</sequence>
<name>A0ABW2YPD4_9GAMM</name>
<gene>
    <name evidence="1" type="ORF">ACFQZQ_13250</name>
</gene>
<reference evidence="2" key="1">
    <citation type="journal article" date="2019" name="Int. J. Syst. Evol. Microbiol.">
        <title>The Global Catalogue of Microorganisms (GCM) 10K type strain sequencing project: providing services to taxonomists for standard genome sequencing and annotation.</title>
        <authorList>
            <consortium name="The Broad Institute Genomics Platform"/>
            <consortium name="The Broad Institute Genome Sequencing Center for Infectious Disease"/>
            <person name="Wu L."/>
            <person name="Ma J."/>
        </authorList>
    </citation>
    <scope>NUCLEOTIDE SEQUENCE [LARGE SCALE GENOMIC DNA]</scope>
    <source>
        <strain evidence="2">CCUG 55491</strain>
    </source>
</reference>
<evidence type="ECO:0000313" key="1">
    <source>
        <dbReference type="EMBL" id="MFD0740244.1"/>
    </source>
</evidence>
<keyword evidence="2" id="KW-1185">Reference proteome</keyword>
<protein>
    <submittedName>
        <fullName evidence="1">Uncharacterized protein</fullName>
    </submittedName>
</protein>
<dbReference type="Proteomes" id="UP001597090">
    <property type="component" value="Unassembled WGS sequence"/>
</dbReference>
<proteinExistence type="predicted"/>
<evidence type="ECO:0000313" key="2">
    <source>
        <dbReference type="Proteomes" id="UP001597090"/>
    </source>
</evidence>
<comment type="caution">
    <text evidence="1">The sequence shown here is derived from an EMBL/GenBank/DDBJ whole genome shotgun (WGS) entry which is preliminary data.</text>
</comment>
<organism evidence="1 2">
    <name type="scientific">Lysobacter koreensis</name>
    <dbReference type="NCBI Taxonomy" id="266122"/>
    <lineage>
        <taxon>Bacteria</taxon>
        <taxon>Pseudomonadati</taxon>
        <taxon>Pseudomonadota</taxon>
        <taxon>Gammaproteobacteria</taxon>
        <taxon>Lysobacterales</taxon>
        <taxon>Lysobacteraceae</taxon>
        <taxon>Lysobacter</taxon>
    </lineage>
</organism>
<dbReference type="EMBL" id="JBHTIH010000007">
    <property type="protein sequence ID" value="MFD0740244.1"/>
    <property type="molecule type" value="Genomic_DNA"/>
</dbReference>
<dbReference type="RefSeq" id="WP_386813362.1">
    <property type="nucleotide sequence ID" value="NZ_JBHTIH010000007.1"/>
</dbReference>
<accession>A0ABW2YPD4</accession>